<protein>
    <recommendedName>
        <fullName evidence="5">DUF4232 domain-containing protein</fullName>
    </recommendedName>
</protein>
<sequence>MSGDSRPGEQREPHGAHGPAPGTEPGTVPGSDSGSDSGRDPGGDRRRAGDDTPAVPGRDDRAAEDTPDDRTPDGPDLLELDERSLRLLLRDVVQDVEPSPDALDRIHRAVPARRARRRQLAVGAVAAGLVAGFAVPVLTQSGVVSRVLDGTSTSAADDTRRDGGSATDDHGGDSDRVEAGGDLRDGEETAGAPGGEGSPGDGRPAEPGTDDTLAPVSPACLRSQLDDGGTGAEPADADGQVYGVFRITNVSDSSCRITGPDTVSATVLGGTGDGDVTVVHHTGGSRATRLPDPGPAPDSVVLAPGRSYEVRFAWVPDEGGAPGCLPSSDPSPAPSSGTGGGAGTGDGSGTGGTDGDGGDGGTTGETGDGTSTGTSTGAGGGDGTEGGDALPEESPGGTGTNAATPQLGYDTGGPGGGTAASPTVLLRYVPAAGEPRIGRVEIATACAGTVYRTGPLQAK</sequence>
<name>A0A2M8LWW8_9ACTN</name>
<feature type="region of interest" description="Disordered" evidence="1">
    <location>
        <begin position="151"/>
        <end position="237"/>
    </location>
</feature>
<dbReference type="Proteomes" id="UP000230407">
    <property type="component" value="Unassembled WGS sequence"/>
</dbReference>
<comment type="caution">
    <text evidence="3">The sequence shown here is derived from an EMBL/GenBank/DDBJ whole genome shotgun (WGS) entry which is preliminary data.</text>
</comment>
<feature type="region of interest" description="Disordered" evidence="1">
    <location>
        <begin position="321"/>
        <end position="421"/>
    </location>
</feature>
<gene>
    <name evidence="3" type="ORF">CUT44_18165</name>
</gene>
<feature type="compositionally biased region" description="Gly residues" evidence="1">
    <location>
        <begin position="376"/>
        <end position="386"/>
    </location>
</feature>
<keyword evidence="2" id="KW-1133">Transmembrane helix</keyword>
<feature type="compositionally biased region" description="Basic and acidic residues" evidence="1">
    <location>
        <begin position="37"/>
        <end position="50"/>
    </location>
</feature>
<evidence type="ECO:0000313" key="3">
    <source>
        <dbReference type="EMBL" id="PJE96429.1"/>
    </source>
</evidence>
<keyword evidence="4" id="KW-1185">Reference proteome</keyword>
<evidence type="ECO:0008006" key="5">
    <source>
        <dbReference type="Google" id="ProtNLM"/>
    </source>
</evidence>
<keyword evidence="2" id="KW-0812">Transmembrane</keyword>
<feature type="compositionally biased region" description="Gly residues" evidence="1">
    <location>
        <begin position="337"/>
        <end position="367"/>
    </location>
</feature>
<dbReference type="RefSeq" id="WP_100202922.1">
    <property type="nucleotide sequence ID" value="NZ_PGGW01000058.1"/>
</dbReference>
<dbReference type="EMBL" id="PGGW01000058">
    <property type="protein sequence ID" value="PJE96429.1"/>
    <property type="molecule type" value="Genomic_DNA"/>
</dbReference>
<feature type="compositionally biased region" description="Low complexity" evidence="1">
    <location>
        <begin position="326"/>
        <end position="336"/>
    </location>
</feature>
<evidence type="ECO:0000313" key="4">
    <source>
        <dbReference type="Proteomes" id="UP000230407"/>
    </source>
</evidence>
<evidence type="ECO:0000256" key="1">
    <source>
        <dbReference type="SAM" id="MobiDB-lite"/>
    </source>
</evidence>
<feature type="compositionally biased region" description="Basic and acidic residues" evidence="1">
    <location>
        <begin position="157"/>
        <end position="187"/>
    </location>
</feature>
<keyword evidence="2" id="KW-0472">Membrane</keyword>
<feature type="compositionally biased region" description="Basic and acidic residues" evidence="1">
    <location>
        <begin position="57"/>
        <end position="73"/>
    </location>
</feature>
<feature type="compositionally biased region" description="Basic and acidic residues" evidence="1">
    <location>
        <begin position="1"/>
        <end position="15"/>
    </location>
</feature>
<dbReference type="AlphaFoldDB" id="A0A2M8LWW8"/>
<reference evidence="3 4" key="1">
    <citation type="submission" date="2017-11" db="EMBL/GenBank/DDBJ databases">
        <title>Streptomyces carmine sp. nov., a novel actinomycete isolated from Sophora alopecuroides in Xinjiang, China.</title>
        <authorList>
            <person name="Wang Y."/>
            <person name="Luo X."/>
            <person name="Wan C."/>
            <person name="Zhang L."/>
        </authorList>
    </citation>
    <scope>NUCLEOTIDE SEQUENCE [LARGE SCALE GENOMIC DNA]</scope>
    <source>
        <strain evidence="3 4">TRM SA0054</strain>
    </source>
</reference>
<evidence type="ECO:0000256" key="2">
    <source>
        <dbReference type="SAM" id="Phobius"/>
    </source>
</evidence>
<accession>A0A2M8LWW8</accession>
<proteinExistence type="predicted"/>
<feature type="region of interest" description="Disordered" evidence="1">
    <location>
        <begin position="1"/>
        <end position="79"/>
    </location>
</feature>
<feature type="transmembrane region" description="Helical" evidence="2">
    <location>
        <begin position="120"/>
        <end position="138"/>
    </location>
</feature>
<organism evidence="3 4">
    <name type="scientific">Streptomyces carminius</name>
    <dbReference type="NCBI Taxonomy" id="2665496"/>
    <lineage>
        <taxon>Bacteria</taxon>
        <taxon>Bacillati</taxon>
        <taxon>Actinomycetota</taxon>
        <taxon>Actinomycetes</taxon>
        <taxon>Kitasatosporales</taxon>
        <taxon>Streptomycetaceae</taxon>
        <taxon>Streptomyces</taxon>
    </lineage>
</organism>